<keyword evidence="2" id="KW-0548">Nucleotidyltransferase</keyword>
<dbReference type="Proteomes" id="UP001255246">
    <property type="component" value="Unassembled WGS sequence"/>
</dbReference>
<sequence length="265" mass="31010">MKAAIRPHHQRAIYNLVNEYQNDSRFEALIIGGSVAKGCARADSDIDFMIVANDSEFEKRNQKDDLFINRTDLTDYSNGFVDGKIIDMSYLNMVDKKGNEPTRAAFDGAFLAFSKIQGLEGLIKSIRRYPEELREDKLKSFYAMSFIQNWLMNEAERHNNLYTKSRAASQLVLFTGRLILAHNRVFFPYHKWFYEYLGRCHEKPEGLMDLMNTLLREPNAKHAKALFQTIKDFKAWGVSDIQAFSWFMEKVEWGWMRNEATLEDW</sequence>
<dbReference type="RefSeq" id="WP_311349890.1">
    <property type="nucleotide sequence ID" value="NZ_JAVRHR010000001.1"/>
</dbReference>
<dbReference type="InterPro" id="IPR043519">
    <property type="entry name" value="NT_sf"/>
</dbReference>
<dbReference type="SUPFAM" id="SSF81301">
    <property type="entry name" value="Nucleotidyltransferase"/>
    <property type="match status" value="1"/>
</dbReference>
<dbReference type="EMBL" id="JAVRHR010000001">
    <property type="protein sequence ID" value="MDT0606334.1"/>
    <property type="molecule type" value="Genomic_DNA"/>
</dbReference>
<keyword evidence="3" id="KW-1185">Reference proteome</keyword>
<proteinExistence type="predicted"/>
<keyword evidence="2" id="KW-0808">Transferase</keyword>
<dbReference type="GO" id="GO:0016779">
    <property type="term" value="F:nucleotidyltransferase activity"/>
    <property type="evidence" value="ECO:0007669"/>
    <property type="project" value="UniProtKB-KW"/>
</dbReference>
<gene>
    <name evidence="2" type="ORF">RM706_04810</name>
</gene>
<accession>A0ABU3A828</accession>
<comment type="caution">
    <text evidence="2">The sequence shown here is derived from an EMBL/GenBank/DDBJ whole genome shotgun (WGS) entry which is preliminary data.</text>
</comment>
<dbReference type="EC" id="2.7.7.-" evidence="2"/>
<name>A0ABU3A828_9FLAO</name>
<evidence type="ECO:0000313" key="3">
    <source>
        <dbReference type="Proteomes" id="UP001255246"/>
    </source>
</evidence>
<evidence type="ECO:0000259" key="1">
    <source>
        <dbReference type="Pfam" id="PF01909"/>
    </source>
</evidence>
<organism evidence="2 3">
    <name type="scientific">Croceitalea rosinachiae</name>
    <dbReference type="NCBI Taxonomy" id="3075596"/>
    <lineage>
        <taxon>Bacteria</taxon>
        <taxon>Pseudomonadati</taxon>
        <taxon>Bacteroidota</taxon>
        <taxon>Flavobacteriia</taxon>
        <taxon>Flavobacteriales</taxon>
        <taxon>Flavobacteriaceae</taxon>
        <taxon>Croceitalea</taxon>
    </lineage>
</organism>
<dbReference type="Gene3D" id="3.30.460.10">
    <property type="entry name" value="Beta Polymerase, domain 2"/>
    <property type="match status" value="1"/>
</dbReference>
<dbReference type="Pfam" id="PF01909">
    <property type="entry name" value="NTP_transf_2"/>
    <property type="match status" value="1"/>
</dbReference>
<protein>
    <submittedName>
        <fullName evidence="2">Nucleotidyltransferase domain-containing protein</fullName>
        <ecNumber evidence="2">2.7.7.-</ecNumber>
    </submittedName>
</protein>
<dbReference type="InterPro" id="IPR002934">
    <property type="entry name" value="Polymerase_NTP_transf_dom"/>
</dbReference>
<feature type="domain" description="Polymerase nucleotidyl transferase" evidence="1">
    <location>
        <begin position="28"/>
        <end position="70"/>
    </location>
</feature>
<reference evidence="2 3" key="1">
    <citation type="submission" date="2023-09" db="EMBL/GenBank/DDBJ databases">
        <authorList>
            <person name="Rey-Velasco X."/>
        </authorList>
    </citation>
    <scope>NUCLEOTIDE SEQUENCE [LARGE SCALE GENOMIC DNA]</scope>
    <source>
        <strain evidence="2 3">F388</strain>
    </source>
</reference>
<evidence type="ECO:0000313" key="2">
    <source>
        <dbReference type="EMBL" id="MDT0606334.1"/>
    </source>
</evidence>
<dbReference type="CDD" id="cd05403">
    <property type="entry name" value="NT_KNTase_like"/>
    <property type="match status" value="1"/>
</dbReference>